<dbReference type="InterPro" id="IPR013078">
    <property type="entry name" value="His_Pase_superF_clade-1"/>
</dbReference>
<dbReference type="Gene3D" id="3.40.50.1240">
    <property type="entry name" value="Phosphoglycerate mutase-like"/>
    <property type="match status" value="1"/>
</dbReference>
<dbReference type="EMBL" id="QLIX01000022">
    <property type="protein sequence ID" value="RAI57034.1"/>
    <property type="molecule type" value="Genomic_DNA"/>
</dbReference>
<dbReference type="RefSeq" id="WP_111471891.1">
    <property type="nucleotide sequence ID" value="NZ_QLIX01000022.1"/>
</dbReference>
<dbReference type="PANTHER" id="PTHR47623">
    <property type="entry name" value="OS09G0287300 PROTEIN"/>
    <property type="match status" value="1"/>
</dbReference>
<dbReference type="InterPro" id="IPR029033">
    <property type="entry name" value="His_PPase_superfam"/>
</dbReference>
<accession>A0A327M439</accession>
<protein>
    <submittedName>
        <fullName evidence="1">Histidine phosphatase family protein</fullName>
    </submittedName>
</protein>
<reference evidence="2" key="1">
    <citation type="submission" date="2018-06" db="EMBL/GenBank/DDBJ databases">
        <authorList>
            <person name="Khan S.A."/>
        </authorList>
    </citation>
    <scope>NUCLEOTIDE SEQUENCE [LARGE SCALE GENOMIC DNA]</scope>
    <source>
        <strain evidence="2">DB-1506</strain>
    </source>
</reference>
<dbReference type="AlphaFoldDB" id="A0A327M439"/>
<dbReference type="SUPFAM" id="SSF53254">
    <property type="entry name" value="Phosphoglycerate mutase-like"/>
    <property type="match status" value="1"/>
</dbReference>
<name>A0A327M439_9PROT</name>
<dbReference type="OrthoDB" id="9810154at2"/>
<dbReference type="Proteomes" id="UP000249065">
    <property type="component" value="Unassembled WGS sequence"/>
</dbReference>
<keyword evidence="2" id="KW-1185">Reference proteome</keyword>
<dbReference type="CDD" id="cd07067">
    <property type="entry name" value="HP_PGM_like"/>
    <property type="match status" value="1"/>
</dbReference>
<gene>
    <name evidence="1" type="ORF">DOO78_21285</name>
</gene>
<comment type="caution">
    <text evidence="1">The sequence shown here is derived from an EMBL/GenBank/DDBJ whole genome shotgun (WGS) entry which is preliminary data.</text>
</comment>
<dbReference type="PANTHER" id="PTHR47623:SF1">
    <property type="entry name" value="OS09G0287300 PROTEIN"/>
    <property type="match status" value="1"/>
</dbReference>
<organism evidence="1 2">
    <name type="scientific">Roseicella frigidaeris</name>
    <dbReference type="NCBI Taxonomy" id="2230885"/>
    <lineage>
        <taxon>Bacteria</taxon>
        <taxon>Pseudomonadati</taxon>
        <taxon>Pseudomonadota</taxon>
        <taxon>Alphaproteobacteria</taxon>
        <taxon>Acetobacterales</taxon>
        <taxon>Roseomonadaceae</taxon>
        <taxon>Roseicella</taxon>
    </lineage>
</organism>
<evidence type="ECO:0000313" key="2">
    <source>
        <dbReference type="Proteomes" id="UP000249065"/>
    </source>
</evidence>
<dbReference type="SMART" id="SM00855">
    <property type="entry name" value="PGAM"/>
    <property type="match status" value="1"/>
</dbReference>
<sequence length="182" mass="19703">MRQLLLLRHAKSSWDDPALSDHARPLNARGRRAAAAIAQAMRELGLGPDLVLVSSARRTLQTLEALTPFEDAALIEPMDALYLAPWRRLLEALQEVPETVRSVLLIGHNPGLHELALALAGAQGISRGGPGLQRLAEGYPTGALVEFTIASPWRQLESGGGRLVRFIQPRDLLAADSTETLP</sequence>
<proteinExistence type="predicted"/>
<evidence type="ECO:0000313" key="1">
    <source>
        <dbReference type="EMBL" id="RAI57034.1"/>
    </source>
</evidence>
<dbReference type="Pfam" id="PF00300">
    <property type="entry name" value="His_Phos_1"/>
    <property type="match status" value="1"/>
</dbReference>